<dbReference type="EMBL" id="BPLR01019941">
    <property type="protein sequence ID" value="GIX73340.1"/>
    <property type="molecule type" value="Genomic_DNA"/>
</dbReference>
<comment type="caution">
    <text evidence="1">The sequence shown here is derived from an EMBL/GenBank/DDBJ whole genome shotgun (WGS) entry which is preliminary data.</text>
</comment>
<dbReference type="AlphaFoldDB" id="A0AAV4MNC4"/>
<dbReference type="Proteomes" id="UP001054945">
    <property type="component" value="Unassembled WGS sequence"/>
</dbReference>
<sequence>MQDWKPPSFKRGPFFNIQLSCQLVWELGLGIRGISFEEEANCPHVPVGTTLCGEKSICLACKYARLQAAIIFKRGPFNIQLSASQFGSSVWELGISFEEEANCPHVPVGTTWRGWYILFSDSFASHFSSYGNGAGLEKLGISFEEEANRLHVPVGRTLCGGTFRFR</sequence>
<keyword evidence="2" id="KW-1185">Reference proteome</keyword>
<proteinExistence type="predicted"/>
<protein>
    <submittedName>
        <fullName evidence="1">Uncharacterized protein</fullName>
    </submittedName>
</protein>
<evidence type="ECO:0000313" key="1">
    <source>
        <dbReference type="EMBL" id="GIX73340.1"/>
    </source>
</evidence>
<reference evidence="1 2" key="1">
    <citation type="submission" date="2021-06" db="EMBL/GenBank/DDBJ databases">
        <title>Caerostris extrusa draft genome.</title>
        <authorList>
            <person name="Kono N."/>
            <person name="Arakawa K."/>
        </authorList>
    </citation>
    <scope>NUCLEOTIDE SEQUENCE [LARGE SCALE GENOMIC DNA]</scope>
</reference>
<gene>
    <name evidence="1" type="ORF">CEXT_734871</name>
</gene>
<evidence type="ECO:0000313" key="2">
    <source>
        <dbReference type="Proteomes" id="UP001054945"/>
    </source>
</evidence>
<organism evidence="1 2">
    <name type="scientific">Caerostris extrusa</name>
    <name type="common">Bark spider</name>
    <name type="synonym">Caerostris bankana</name>
    <dbReference type="NCBI Taxonomy" id="172846"/>
    <lineage>
        <taxon>Eukaryota</taxon>
        <taxon>Metazoa</taxon>
        <taxon>Ecdysozoa</taxon>
        <taxon>Arthropoda</taxon>
        <taxon>Chelicerata</taxon>
        <taxon>Arachnida</taxon>
        <taxon>Araneae</taxon>
        <taxon>Araneomorphae</taxon>
        <taxon>Entelegynae</taxon>
        <taxon>Araneoidea</taxon>
        <taxon>Araneidae</taxon>
        <taxon>Caerostris</taxon>
    </lineage>
</organism>
<name>A0AAV4MNC4_CAEEX</name>
<accession>A0AAV4MNC4</accession>